<keyword evidence="3" id="KW-0274">FAD</keyword>
<evidence type="ECO:0000313" key="7">
    <source>
        <dbReference type="Proteomes" id="UP001250214"/>
    </source>
</evidence>
<evidence type="ECO:0000256" key="4">
    <source>
        <dbReference type="SAM" id="MobiDB-lite"/>
    </source>
</evidence>
<dbReference type="Proteomes" id="UP001250214">
    <property type="component" value="Unassembled WGS sequence"/>
</dbReference>
<dbReference type="Gene3D" id="3.30.70.2450">
    <property type="match status" value="1"/>
</dbReference>
<protein>
    <submittedName>
        <fullName evidence="6">FAD-dependent monooxygenase</fullName>
    </submittedName>
</protein>
<keyword evidence="6" id="KW-0560">Oxidoreductase</keyword>
<dbReference type="GO" id="GO:0004497">
    <property type="term" value="F:monooxygenase activity"/>
    <property type="evidence" value="ECO:0007669"/>
    <property type="project" value="UniProtKB-KW"/>
</dbReference>
<accession>A0ABU2H6N8</accession>
<dbReference type="InterPro" id="IPR002938">
    <property type="entry name" value="FAD-bd"/>
</dbReference>
<feature type="domain" description="FAD-binding" evidence="5">
    <location>
        <begin position="24"/>
        <end position="384"/>
    </location>
</feature>
<feature type="compositionally biased region" description="Basic and acidic residues" evidence="4">
    <location>
        <begin position="405"/>
        <end position="421"/>
    </location>
</feature>
<organism evidence="6 7">
    <name type="scientific">Lipingzhangella rawalii</name>
    <dbReference type="NCBI Taxonomy" id="2055835"/>
    <lineage>
        <taxon>Bacteria</taxon>
        <taxon>Bacillati</taxon>
        <taxon>Actinomycetota</taxon>
        <taxon>Actinomycetes</taxon>
        <taxon>Streptosporangiales</taxon>
        <taxon>Nocardiopsidaceae</taxon>
        <taxon>Lipingzhangella</taxon>
    </lineage>
</organism>
<dbReference type="PRINTS" id="PR00420">
    <property type="entry name" value="RNGMNOXGNASE"/>
</dbReference>
<evidence type="ECO:0000313" key="6">
    <source>
        <dbReference type="EMBL" id="MDS1270971.1"/>
    </source>
</evidence>
<dbReference type="SUPFAM" id="SSF51905">
    <property type="entry name" value="FAD/NAD(P)-binding domain"/>
    <property type="match status" value="1"/>
</dbReference>
<dbReference type="PANTHER" id="PTHR43004">
    <property type="entry name" value="TRK SYSTEM POTASSIUM UPTAKE PROTEIN"/>
    <property type="match status" value="1"/>
</dbReference>
<dbReference type="Gene3D" id="3.40.30.120">
    <property type="match status" value="1"/>
</dbReference>
<dbReference type="Pfam" id="PF01494">
    <property type="entry name" value="FAD_binding_3"/>
    <property type="match status" value="1"/>
</dbReference>
<keyword evidence="7" id="KW-1185">Reference proteome</keyword>
<evidence type="ECO:0000259" key="5">
    <source>
        <dbReference type="Pfam" id="PF01494"/>
    </source>
</evidence>
<dbReference type="InterPro" id="IPR050641">
    <property type="entry name" value="RIFMO-like"/>
</dbReference>
<evidence type="ECO:0000256" key="1">
    <source>
        <dbReference type="ARBA" id="ARBA00001974"/>
    </source>
</evidence>
<comment type="cofactor">
    <cofactor evidence="1">
        <name>FAD</name>
        <dbReference type="ChEBI" id="CHEBI:57692"/>
    </cofactor>
</comment>
<keyword evidence="2" id="KW-0285">Flavoprotein</keyword>
<dbReference type="RefSeq" id="WP_310912524.1">
    <property type="nucleotide sequence ID" value="NZ_JAVLVT010000005.1"/>
</dbReference>
<proteinExistence type="predicted"/>
<evidence type="ECO:0000256" key="2">
    <source>
        <dbReference type="ARBA" id="ARBA00022630"/>
    </source>
</evidence>
<reference evidence="7" key="1">
    <citation type="submission" date="2023-07" db="EMBL/GenBank/DDBJ databases">
        <title>Novel species in the genus Lipingzhangella isolated from Sambhar Salt Lake.</title>
        <authorList>
            <person name="Jiya N."/>
            <person name="Kajale S."/>
            <person name="Sharma A."/>
        </authorList>
    </citation>
    <scope>NUCLEOTIDE SEQUENCE [LARGE SCALE GENOMIC DNA]</scope>
    <source>
        <strain evidence="7">LS1_29</strain>
    </source>
</reference>
<comment type="caution">
    <text evidence="6">The sequence shown here is derived from an EMBL/GenBank/DDBJ whole genome shotgun (WGS) entry which is preliminary data.</text>
</comment>
<dbReference type="EMBL" id="JAVLVT010000005">
    <property type="protein sequence ID" value="MDS1270971.1"/>
    <property type="molecule type" value="Genomic_DNA"/>
</dbReference>
<feature type="region of interest" description="Disordered" evidence="4">
    <location>
        <begin position="405"/>
        <end position="440"/>
    </location>
</feature>
<evidence type="ECO:0000256" key="3">
    <source>
        <dbReference type="ARBA" id="ARBA00022827"/>
    </source>
</evidence>
<dbReference type="Gene3D" id="3.50.50.60">
    <property type="entry name" value="FAD/NAD(P)-binding domain"/>
    <property type="match status" value="1"/>
</dbReference>
<keyword evidence="6" id="KW-0503">Monooxygenase</keyword>
<dbReference type="NCBIfam" id="NF006002">
    <property type="entry name" value="PRK08132.1"/>
    <property type="match status" value="1"/>
</dbReference>
<sequence length="572" mass="63336">MPRSSDIVPPPASASASRNSASRVPVLIVGAGPVGLSLALGLAAHQVPSRVVETHGRDDPALRVGSRAICFQRDVLDILARLGVANRLLAEGVTWTTARTYYREHEVRTVSFDPDPAAATGAQPSTRMLPPWINISQARVHEELLHAAERSPLVEVWDRHRFTELVQDDTGVTAQVIDPDGHQISLAAEYLVGADGARSAVRRSLGIDFPGDSFDDRFLICDIRADLPFPQERRFYFDPEWNPGRQVLVHQCPERTWRIDWQVPADYDLEAERDSGGLDQRIRKIVGDRPYEVVWTSVYRFHQRCAERFRQGRVFLAGDAAHLFAPFGARGLNSGFQDADNLAWKLAAVHTGWRLDTVSQSEAAEAVLASYETERRSAAQENLRVTSATMRFLVPQNAEQRRYRQETLHRSVTDPQARARIDSGTLAEPHPYTDSPLTRPADIAAEPEPVAPGAILPDAPCQLHRESHRLRYLLRGTFTLLLPDRRHADRHTDALSAAGPYTPPVAVRCVSELDPDGLLAQRLHLGPGCAYVVRPDAHVCAVVAEDDTAAVRAALARACGRVHEELVRDSQP</sequence>
<gene>
    <name evidence="6" type="ORF">RIF23_11745</name>
</gene>
<dbReference type="InterPro" id="IPR036188">
    <property type="entry name" value="FAD/NAD-bd_sf"/>
</dbReference>
<dbReference type="PANTHER" id="PTHR43004:SF19">
    <property type="entry name" value="BINDING MONOOXYGENASE, PUTATIVE (JCVI)-RELATED"/>
    <property type="match status" value="1"/>
</dbReference>
<name>A0ABU2H6N8_9ACTN</name>